<dbReference type="EMBL" id="FOQC01000016">
    <property type="protein sequence ID" value="SFH80121.1"/>
    <property type="molecule type" value="Genomic_DNA"/>
</dbReference>
<dbReference type="Pfam" id="PF04085">
    <property type="entry name" value="MreC"/>
    <property type="match status" value="1"/>
</dbReference>
<sequence length="284" mass="30925">MNQFFNNKKLIILLISVITFISLIAYSLTNNREDTSIPQQVGNDVTGSIARIFSKPAEVVANFVDSVDNLMNTYEENQSLKSKIDTVYELQVKVYNLEQENARMQEELELKTTLSEYEQINASVVSRNPDSWLNQIVIDKGSQDGVEVDMSVMAGNGLIGRVSEVNSTSAKVLLLTTSNDTTNRVSAEIQTESGPVHGIVNGYDENTKMLSMSQIAPDAVINPGDSVITSGLGGVSPSALLIGSVKEVSMDSYGLFKQVTIEPAGEVYNIRFVTVIKRLSGSGE</sequence>
<evidence type="ECO:0000313" key="13">
    <source>
        <dbReference type="Proteomes" id="UP000589373"/>
    </source>
</evidence>
<evidence type="ECO:0000313" key="11">
    <source>
        <dbReference type="Proteomes" id="UP000195947"/>
    </source>
</evidence>
<dbReference type="OrthoDB" id="9792313at2"/>
<evidence type="ECO:0000256" key="6">
    <source>
        <dbReference type="SAM" id="Coils"/>
    </source>
</evidence>
<evidence type="ECO:0000313" key="9">
    <source>
        <dbReference type="EMBL" id="NLD30643.1"/>
    </source>
</evidence>
<feature type="coiled-coil region" evidence="6">
    <location>
        <begin position="87"/>
        <end position="114"/>
    </location>
</feature>
<dbReference type="STRING" id="82803.SAMN04488048_10548"/>
<dbReference type="AlphaFoldDB" id="A0A143YGY8"/>
<name>A0A143YGY8_9LACT</name>
<proteinExistence type="inferred from homology"/>
<keyword evidence="6" id="KW-0175">Coiled coil</keyword>
<reference evidence="9 13" key="3">
    <citation type="journal article" date="2020" name="Biotechnol. Biofuels">
        <title>New insights from the biogas microbiome by comprehensive genome-resolved metagenomics of nearly 1600 species originating from multiple anaerobic digesters.</title>
        <authorList>
            <person name="Campanaro S."/>
            <person name="Treu L."/>
            <person name="Rodriguez-R L.M."/>
            <person name="Kovalovszki A."/>
            <person name="Ziels R.M."/>
            <person name="Maus I."/>
            <person name="Zhu X."/>
            <person name="Kougias P.G."/>
            <person name="Basile A."/>
            <person name="Luo G."/>
            <person name="Schluter A."/>
            <person name="Konstantinidis K.T."/>
            <person name="Angelidaki I."/>
        </authorList>
    </citation>
    <scope>NUCLEOTIDE SEQUENCE [LARGE SCALE GENOMIC DNA]</scope>
    <source>
        <strain evidence="9">AS07pgkLD_105</strain>
    </source>
</reference>
<dbReference type="PANTHER" id="PTHR34138:SF1">
    <property type="entry name" value="CELL SHAPE-DETERMINING PROTEIN MREC"/>
    <property type="match status" value="1"/>
</dbReference>
<accession>A0A143YGY8</accession>
<dbReference type="PANTHER" id="PTHR34138">
    <property type="entry name" value="CELL SHAPE-DETERMINING PROTEIN MREC"/>
    <property type="match status" value="1"/>
</dbReference>
<organism evidence="9 13">
    <name type="scientific">Trichococcus flocculiformis</name>
    <dbReference type="NCBI Taxonomy" id="82803"/>
    <lineage>
        <taxon>Bacteria</taxon>
        <taxon>Bacillati</taxon>
        <taxon>Bacillota</taxon>
        <taxon>Bacilli</taxon>
        <taxon>Lactobacillales</taxon>
        <taxon>Carnobacteriaceae</taxon>
        <taxon>Trichococcus</taxon>
    </lineage>
</organism>
<dbReference type="EMBL" id="JAAZCD010000002">
    <property type="protein sequence ID" value="NLD30643.1"/>
    <property type="molecule type" value="Genomic_DNA"/>
</dbReference>
<dbReference type="Gene3D" id="2.40.10.350">
    <property type="entry name" value="Rod shape-determining protein MreC, domain 2"/>
    <property type="match status" value="1"/>
</dbReference>
<dbReference type="Proteomes" id="UP000195947">
    <property type="component" value="Unassembled WGS sequence"/>
</dbReference>
<evidence type="ECO:0000259" key="7">
    <source>
        <dbReference type="Pfam" id="PF04085"/>
    </source>
</evidence>
<evidence type="ECO:0000256" key="1">
    <source>
        <dbReference type="ARBA" id="ARBA00009369"/>
    </source>
</evidence>
<reference evidence="10 12" key="2">
    <citation type="submission" date="2016-10" db="EMBL/GenBank/DDBJ databases">
        <authorList>
            <person name="Varghese N."/>
            <person name="Submissions S."/>
        </authorList>
    </citation>
    <scope>NUCLEOTIDE SEQUENCE [LARGE SCALE GENOMIC DNA]</scope>
    <source>
        <strain evidence="10 12">DSM 2094</strain>
    </source>
</reference>
<evidence type="ECO:0000256" key="2">
    <source>
        <dbReference type="ARBA" id="ARBA00013855"/>
    </source>
</evidence>
<reference evidence="8 11" key="1">
    <citation type="submission" date="2016-02" db="EMBL/GenBank/DDBJ databases">
        <authorList>
            <person name="Strepis N."/>
        </authorList>
    </citation>
    <scope>NUCLEOTIDE SEQUENCE [LARGE SCALE GENOMIC DNA]</scope>
    <source>
        <strain evidence="8">Trichococcus flocculiformis</strain>
    </source>
</reference>
<feature type="domain" description="Rod shape-determining protein MreC beta-barrel core" evidence="7">
    <location>
        <begin position="124"/>
        <end position="277"/>
    </location>
</feature>
<dbReference type="Proteomes" id="UP000589373">
    <property type="component" value="Unassembled WGS sequence"/>
</dbReference>
<keyword evidence="11" id="KW-1185">Reference proteome</keyword>
<dbReference type="GO" id="GO:0008360">
    <property type="term" value="P:regulation of cell shape"/>
    <property type="evidence" value="ECO:0007669"/>
    <property type="project" value="UniProtKB-KW"/>
</dbReference>
<comment type="function">
    <text evidence="5">Involved in formation and maintenance of cell shape.</text>
</comment>
<dbReference type="RefSeq" id="WP_086988554.1">
    <property type="nucleotide sequence ID" value="NZ_CP089787.1"/>
</dbReference>
<keyword evidence="3 5" id="KW-0133">Cell shape</keyword>
<dbReference type="GO" id="GO:0005886">
    <property type="term" value="C:plasma membrane"/>
    <property type="evidence" value="ECO:0007669"/>
    <property type="project" value="TreeGrafter"/>
</dbReference>
<evidence type="ECO:0000313" key="8">
    <source>
        <dbReference type="EMBL" id="CZQ88353.1"/>
    </source>
</evidence>
<dbReference type="InterPro" id="IPR007221">
    <property type="entry name" value="MreC"/>
</dbReference>
<dbReference type="InterPro" id="IPR042175">
    <property type="entry name" value="Cell/Rod_MreC_2"/>
</dbReference>
<dbReference type="Proteomes" id="UP000199686">
    <property type="component" value="Unassembled WGS sequence"/>
</dbReference>
<dbReference type="EMBL" id="FJMZ01000007">
    <property type="protein sequence ID" value="CZQ88353.1"/>
    <property type="molecule type" value="Genomic_DNA"/>
</dbReference>
<dbReference type="PIRSF" id="PIRSF038471">
    <property type="entry name" value="MreC"/>
    <property type="match status" value="1"/>
</dbReference>
<dbReference type="InterPro" id="IPR042177">
    <property type="entry name" value="Cell/Rod_1"/>
</dbReference>
<evidence type="ECO:0000313" key="10">
    <source>
        <dbReference type="EMBL" id="SFH80121.1"/>
    </source>
</evidence>
<dbReference type="InterPro" id="IPR055342">
    <property type="entry name" value="MreC_beta-barrel_core"/>
</dbReference>
<dbReference type="Gene3D" id="2.40.10.340">
    <property type="entry name" value="Rod shape-determining protein MreC, domain 1"/>
    <property type="match status" value="1"/>
</dbReference>
<protein>
    <recommendedName>
        <fullName evidence="2 5">Cell shape-determining protein MreC</fullName>
    </recommendedName>
    <alternativeName>
        <fullName evidence="4 5">Cell shape protein MreC</fullName>
    </alternativeName>
</protein>
<evidence type="ECO:0000256" key="4">
    <source>
        <dbReference type="ARBA" id="ARBA00032089"/>
    </source>
</evidence>
<comment type="similarity">
    <text evidence="1 5">Belongs to the MreC family.</text>
</comment>
<gene>
    <name evidence="9" type="primary">mreC</name>
    <name evidence="9" type="ORF">GX662_00030</name>
    <name evidence="10" type="ORF">SAMN04488507_101612</name>
    <name evidence="8" type="ORF">TFLO_982</name>
</gene>
<dbReference type="NCBIfam" id="TIGR00219">
    <property type="entry name" value="mreC"/>
    <property type="match status" value="1"/>
</dbReference>
<comment type="caution">
    <text evidence="9">The sequence shown here is derived from an EMBL/GenBank/DDBJ whole genome shotgun (WGS) entry which is preliminary data.</text>
</comment>
<evidence type="ECO:0000313" key="12">
    <source>
        <dbReference type="Proteomes" id="UP000199686"/>
    </source>
</evidence>
<evidence type="ECO:0000256" key="5">
    <source>
        <dbReference type="PIRNR" id="PIRNR038471"/>
    </source>
</evidence>
<evidence type="ECO:0000256" key="3">
    <source>
        <dbReference type="ARBA" id="ARBA00022960"/>
    </source>
</evidence>